<accession>A0AAN7B5P8</accession>
<name>A0AAN7B5P8_9PEZI</name>
<proteinExistence type="predicted"/>
<feature type="transmembrane region" description="Helical" evidence="1">
    <location>
        <begin position="6"/>
        <end position="26"/>
    </location>
</feature>
<organism evidence="2 3">
    <name type="scientific">Rhypophila decipiens</name>
    <dbReference type="NCBI Taxonomy" id="261697"/>
    <lineage>
        <taxon>Eukaryota</taxon>
        <taxon>Fungi</taxon>
        <taxon>Dikarya</taxon>
        <taxon>Ascomycota</taxon>
        <taxon>Pezizomycotina</taxon>
        <taxon>Sordariomycetes</taxon>
        <taxon>Sordariomycetidae</taxon>
        <taxon>Sordariales</taxon>
        <taxon>Naviculisporaceae</taxon>
        <taxon>Rhypophila</taxon>
    </lineage>
</organism>
<evidence type="ECO:0000256" key="1">
    <source>
        <dbReference type="SAM" id="Phobius"/>
    </source>
</evidence>
<comment type="caution">
    <text evidence="2">The sequence shown here is derived from an EMBL/GenBank/DDBJ whole genome shotgun (WGS) entry which is preliminary data.</text>
</comment>
<sequence length="148" mass="16180">MADECSSARCVLFLVSGSLVFGYSWIRTLAIIRPGAILSHYCWVAYCSATGLVGGISFQVSAQGGAEDILRGIRNKRQEERLNDVRLEPLGRVTCVTVCQGHRERETVFDGCGFVDFWALGVIDDEGTLRSTCLEAVIANGFEWPTGL</sequence>
<evidence type="ECO:0000313" key="2">
    <source>
        <dbReference type="EMBL" id="KAK4209065.1"/>
    </source>
</evidence>
<dbReference type="Proteomes" id="UP001301769">
    <property type="component" value="Unassembled WGS sequence"/>
</dbReference>
<keyword evidence="1" id="KW-0472">Membrane</keyword>
<keyword evidence="3" id="KW-1185">Reference proteome</keyword>
<dbReference type="AlphaFoldDB" id="A0AAN7B5P8"/>
<gene>
    <name evidence="2" type="ORF">QBC37DRAFT_404664</name>
</gene>
<keyword evidence="1" id="KW-0812">Transmembrane</keyword>
<keyword evidence="1" id="KW-1133">Transmembrane helix</keyword>
<reference evidence="2" key="2">
    <citation type="submission" date="2023-05" db="EMBL/GenBank/DDBJ databases">
        <authorList>
            <consortium name="Lawrence Berkeley National Laboratory"/>
            <person name="Steindorff A."/>
            <person name="Hensen N."/>
            <person name="Bonometti L."/>
            <person name="Westerberg I."/>
            <person name="Brannstrom I.O."/>
            <person name="Guillou S."/>
            <person name="Cros-Aarteil S."/>
            <person name="Calhoun S."/>
            <person name="Haridas S."/>
            <person name="Kuo A."/>
            <person name="Mondo S."/>
            <person name="Pangilinan J."/>
            <person name="Riley R."/>
            <person name="Labutti K."/>
            <person name="Andreopoulos B."/>
            <person name="Lipzen A."/>
            <person name="Chen C."/>
            <person name="Yanf M."/>
            <person name="Daum C."/>
            <person name="Ng V."/>
            <person name="Clum A."/>
            <person name="Ohm R."/>
            <person name="Martin F."/>
            <person name="Silar P."/>
            <person name="Natvig D."/>
            <person name="Lalanne C."/>
            <person name="Gautier V."/>
            <person name="Ament-Velasquez S.L."/>
            <person name="Kruys A."/>
            <person name="Hutchinson M.I."/>
            <person name="Powell A.J."/>
            <person name="Barry K."/>
            <person name="Miller A.N."/>
            <person name="Grigoriev I.V."/>
            <person name="Debuchy R."/>
            <person name="Gladieux P."/>
            <person name="Thoren M.H."/>
            <person name="Johannesson H."/>
        </authorList>
    </citation>
    <scope>NUCLEOTIDE SEQUENCE</scope>
    <source>
        <strain evidence="2">PSN293</strain>
    </source>
</reference>
<reference evidence="2" key="1">
    <citation type="journal article" date="2023" name="Mol. Phylogenet. Evol.">
        <title>Genome-scale phylogeny and comparative genomics of the fungal order Sordariales.</title>
        <authorList>
            <person name="Hensen N."/>
            <person name="Bonometti L."/>
            <person name="Westerberg I."/>
            <person name="Brannstrom I.O."/>
            <person name="Guillou S."/>
            <person name="Cros-Aarteil S."/>
            <person name="Calhoun S."/>
            <person name="Haridas S."/>
            <person name="Kuo A."/>
            <person name="Mondo S."/>
            <person name="Pangilinan J."/>
            <person name="Riley R."/>
            <person name="LaButti K."/>
            <person name="Andreopoulos B."/>
            <person name="Lipzen A."/>
            <person name="Chen C."/>
            <person name="Yan M."/>
            <person name="Daum C."/>
            <person name="Ng V."/>
            <person name="Clum A."/>
            <person name="Steindorff A."/>
            <person name="Ohm R.A."/>
            <person name="Martin F."/>
            <person name="Silar P."/>
            <person name="Natvig D.O."/>
            <person name="Lalanne C."/>
            <person name="Gautier V."/>
            <person name="Ament-Velasquez S.L."/>
            <person name="Kruys A."/>
            <person name="Hutchinson M.I."/>
            <person name="Powell A.J."/>
            <person name="Barry K."/>
            <person name="Miller A.N."/>
            <person name="Grigoriev I.V."/>
            <person name="Debuchy R."/>
            <person name="Gladieux P."/>
            <person name="Hiltunen Thoren M."/>
            <person name="Johannesson H."/>
        </authorList>
    </citation>
    <scope>NUCLEOTIDE SEQUENCE</scope>
    <source>
        <strain evidence="2">PSN293</strain>
    </source>
</reference>
<evidence type="ECO:0000313" key="3">
    <source>
        <dbReference type="Proteomes" id="UP001301769"/>
    </source>
</evidence>
<protein>
    <submittedName>
        <fullName evidence="2">Uncharacterized protein</fullName>
    </submittedName>
</protein>
<dbReference type="EMBL" id="MU858217">
    <property type="protein sequence ID" value="KAK4209065.1"/>
    <property type="molecule type" value="Genomic_DNA"/>
</dbReference>